<keyword evidence="3" id="KW-1185">Reference proteome</keyword>
<organism evidence="2 3">
    <name type="scientific">Portunus trituberculatus</name>
    <name type="common">Swimming crab</name>
    <name type="synonym">Neptunus trituberculatus</name>
    <dbReference type="NCBI Taxonomy" id="210409"/>
    <lineage>
        <taxon>Eukaryota</taxon>
        <taxon>Metazoa</taxon>
        <taxon>Ecdysozoa</taxon>
        <taxon>Arthropoda</taxon>
        <taxon>Crustacea</taxon>
        <taxon>Multicrustacea</taxon>
        <taxon>Malacostraca</taxon>
        <taxon>Eumalacostraca</taxon>
        <taxon>Eucarida</taxon>
        <taxon>Decapoda</taxon>
        <taxon>Pleocyemata</taxon>
        <taxon>Brachyura</taxon>
        <taxon>Eubrachyura</taxon>
        <taxon>Portunoidea</taxon>
        <taxon>Portunidae</taxon>
        <taxon>Portuninae</taxon>
        <taxon>Portunus</taxon>
    </lineage>
</organism>
<name>A0A5B7HNQ4_PORTR</name>
<evidence type="ECO:0000256" key="1">
    <source>
        <dbReference type="SAM" id="MobiDB-lite"/>
    </source>
</evidence>
<protein>
    <submittedName>
        <fullName evidence="2">Uncharacterized protein</fullName>
    </submittedName>
</protein>
<feature type="region of interest" description="Disordered" evidence="1">
    <location>
        <begin position="112"/>
        <end position="132"/>
    </location>
</feature>
<sequence length="132" mass="14710">MEEAKGTSTELMAASSRCLLLGDTWHKKGACMDTRETGIKGIDVPPIAKLCPSADMCMVLLLGPRLPKGHDDVRTHSQNALFLQVFLDRRQAINLFSVKQLAHFHNRDCSNQKTNNSGHFPDFTSPNHPLLR</sequence>
<reference evidence="2 3" key="1">
    <citation type="submission" date="2019-05" db="EMBL/GenBank/DDBJ databases">
        <title>Another draft genome of Portunus trituberculatus and its Hox gene families provides insights of decapod evolution.</title>
        <authorList>
            <person name="Jeong J.-H."/>
            <person name="Song I."/>
            <person name="Kim S."/>
            <person name="Choi T."/>
            <person name="Kim D."/>
            <person name="Ryu S."/>
            <person name="Kim W."/>
        </authorList>
    </citation>
    <scope>NUCLEOTIDE SEQUENCE [LARGE SCALE GENOMIC DNA]</scope>
    <source>
        <tissue evidence="2">Muscle</tissue>
    </source>
</reference>
<comment type="caution">
    <text evidence="2">The sequence shown here is derived from an EMBL/GenBank/DDBJ whole genome shotgun (WGS) entry which is preliminary data.</text>
</comment>
<dbReference type="AlphaFoldDB" id="A0A5B7HNQ4"/>
<accession>A0A5B7HNQ4</accession>
<proteinExistence type="predicted"/>
<evidence type="ECO:0000313" key="2">
    <source>
        <dbReference type="EMBL" id="MPC71753.1"/>
    </source>
</evidence>
<gene>
    <name evidence="2" type="ORF">E2C01_066039</name>
</gene>
<dbReference type="Proteomes" id="UP000324222">
    <property type="component" value="Unassembled WGS sequence"/>
</dbReference>
<evidence type="ECO:0000313" key="3">
    <source>
        <dbReference type="Proteomes" id="UP000324222"/>
    </source>
</evidence>
<dbReference type="EMBL" id="VSRR010033520">
    <property type="protein sequence ID" value="MPC71753.1"/>
    <property type="molecule type" value="Genomic_DNA"/>
</dbReference>